<keyword evidence="3" id="KW-0418">Kinase</keyword>
<dbReference type="EMBL" id="PQFF01000058">
    <property type="protein sequence ID" value="RHZ85726.1"/>
    <property type="molecule type" value="Genomic_DNA"/>
</dbReference>
<evidence type="ECO:0000256" key="1">
    <source>
        <dbReference type="ARBA" id="ARBA00022679"/>
    </source>
</evidence>
<evidence type="ECO:0000256" key="4">
    <source>
        <dbReference type="ARBA" id="ARBA00022840"/>
    </source>
</evidence>
<evidence type="ECO:0000256" key="3">
    <source>
        <dbReference type="ARBA" id="ARBA00022777"/>
    </source>
</evidence>
<accession>A0A397JID6</accession>
<gene>
    <name evidence="6" type="ORF">Glove_61g16</name>
</gene>
<name>A0A397JID6_9GLOM</name>
<keyword evidence="4" id="KW-0067">ATP-binding</keyword>
<evidence type="ECO:0000256" key="2">
    <source>
        <dbReference type="ARBA" id="ARBA00022741"/>
    </source>
</evidence>
<dbReference type="Gene3D" id="1.10.510.10">
    <property type="entry name" value="Transferase(Phosphotransferase) domain 1"/>
    <property type="match status" value="1"/>
</dbReference>
<dbReference type="InterPro" id="IPR011009">
    <property type="entry name" value="Kinase-like_dom_sf"/>
</dbReference>
<dbReference type="PANTHER" id="PTHR44329:SF288">
    <property type="entry name" value="MITOGEN-ACTIVATED PROTEIN KINASE KINASE KINASE 20"/>
    <property type="match status" value="1"/>
</dbReference>
<evidence type="ECO:0000313" key="6">
    <source>
        <dbReference type="EMBL" id="RHZ85726.1"/>
    </source>
</evidence>
<keyword evidence="2" id="KW-0547">Nucleotide-binding</keyword>
<dbReference type="GO" id="GO:0004674">
    <property type="term" value="F:protein serine/threonine kinase activity"/>
    <property type="evidence" value="ECO:0007669"/>
    <property type="project" value="TreeGrafter"/>
</dbReference>
<dbReference type="SUPFAM" id="SSF56112">
    <property type="entry name" value="Protein kinase-like (PK-like)"/>
    <property type="match status" value="1"/>
</dbReference>
<evidence type="ECO:0000259" key="5">
    <source>
        <dbReference type="PROSITE" id="PS50011"/>
    </source>
</evidence>
<dbReference type="InterPro" id="IPR001245">
    <property type="entry name" value="Ser-Thr/Tyr_kinase_cat_dom"/>
</dbReference>
<dbReference type="PANTHER" id="PTHR44329">
    <property type="entry name" value="SERINE/THREONINE-PROTEIN KINASE TNNI3K-RELATED"/>
    <property type="match status" value="1"/>
</dbReference>
<dbReference type="AlphaFoldDB" id="A0A397JID6"/>
<proteinExistence type="predicted"/>
<dbReference type="OrthoDB" id="2387484at2759"/>
<protein>
    <recommendedName>
        <fullName evidence="5">Protein kinase domain-containing protein</fullName>
    </recommendedName>
</protein>
<organism evidence="6 7">
    <name type="scientific">Diversispora epigaea</name>
    <dbReference type="NCBI Taxonomy" id="1348612"/>
    <lineage>
        <taxon>Eukaryota</taxon>
        <taxon>Fungi</taxon>
        <taxon>Fungi incertae sedis</taxon>
        <taxon>Mucoromycota</taxon>
        <taxon>Glomeromycotina</taxon>
        <taxon>Glomeromycetes</taxon>
        <taxon>Diversisporales</taxon>
        <taxon>Diversisporaceae</taxon>
        <taxon>Diversispora</taxon>
    </lineage>
</organism>
<reference evidence="6 7" key="1">
    <citation type="submission" date="2018-08" db="EMBL/GenBank/DDBJ databases">
        <title>Genome and evolution of the arbuscular mycorrhizal fungus Diversispora epigaea (formerly Glomus versiforme) and its bacterial endosymbionts.</title>
        <authorList>
            <person name="Sun X."/>
            <person name="Fei Z."/>
            <person name="Harrison M."/>
        </authorList>
    </citation>
    <scope>NUCLEOTIDE SEQUENCE [LARGE SCALE GENOMIC DNA]</scope>
    <source>
        <strain evidence="6 7">IT104</strain>
    </source>
</reference>
<sequence length="186" mass="20861">MAPEVLRGKLFSPASDVYSLGMFMWELTSGIAPFCYRPHDAFLIIDICKGIRPGIVKGTPEIYVNLMKSCWQDDPTKRPTCKEIHDIIFKWDIFNRNTEIYKIFNKAGGVGSGASCALGSGVVSEISTRHSEAYDISRPLSKYINAAKLLSRDIREDDLAIEWPDSNSVNINEISVELEINNSNLR</sequence>
<dbReference type="InterPro" id="IPR051681">
    <property type="entry name" value="Ser/Thr_Kinases-Pseudokinases"/>
</dbReference>
<comment type="caution">
    <text evidence="6">The sequence shown here is derived from an EMBL/GenBank/DDBJ whole genome shotgun (WGS) entry which is preliminary data.</text>
</comment>
<dbReference type="GO" id="GO:0005524">
    <property type="term" value="F:ATP binding"/>
    <property type="evidence" value="ECO:0007669"/>
    <property type="project" value="UniProtKB-KW"/>
</dbReference>
<evidence type="ECO:0000313" key="7">
    <source>
        <dbReference type="Proteomes" id="UP000266861"/>
    </source>
</evidence>
<dbReference type="Pfam" id="PF07714">
    <property type="entry name" value="PK_Tyr_Ser-Thr"/>
    <property type="match status" value="1"/>
</dbReference>
<keyword evidence="1" id="KW-0808">Transferase</keyword>
<dbReference type="STRING" id="1348612.A0A397JID6"/>
<feature type="domain" description="Protein kinase" evidence="5">
    <location>
        <begin position="1"/>
        <end position="88"/>
    </location>
</feature>
<dbReference type="PROSITE" id="PS50011">
    <property type="entry name" value="PROTEIN_KINASE_DOM"/>
    <property type="match status" value="1"/>
</dbReference>
<dbReference type="InterPro" id="IPR000719">
    <property type="entry name" value="Prot_kinase_dom"/>
</dbReference>
<keyword evidence="7" id="KW-1185">Reference proteome</keyword>
<dbReference type="Proteomes" id="UP000266861">
    <property type="component" value="Unassembled WGS sequence"/>
</dbReference>